<keyword evidence="9 14" id="KW-0862">Zinc</keyword>
<evidence type="ECO:0000256" key="14">
    <source>
        <dbReference type="RuleBase" id="RU365038"/>
    </source>
</evidence>
<evidence type="ECO:0000256" key="11">
    <source>
        <dbReference type="ARBA" id="ARBA00023054"/>
    </source>
</evidence>
<evidence type="ECO:0000313" key="20">
    <source>
        <dbReference type="Proteomes" id="UP000000267"/>
    </source>
</evidence>
<dbReference type="GO" id="GO:0031509">
    <property type="term" value="P:subtelomeric heterochromatin formation"/>
    <property type="evidence" value="ECO:0007669"/>
    <property type="project" value="EnsemblFungi"/>
</dbReference>
<keyword evidence="11 14" id="KW-0175">Coiled coil</keyword>
<keyword evidence="5 14" id="KW-0808">Transferase</keyword>
<dbReference type="Pfam" id="PF08647">
    <property type="entry name" value="BRE1"/>
    <property type="match status" value="1"/>
</dbReference>
<feature type="compositionally biased region" description="Basic and acidic residues" evidence="16">
    <location>
        <begin position="207"/>
        <end position="223"/>
    </location>
</feature>
<evidence type="ECO:0000256" key="1">
    <source>
        <dbReference type="ARBA" id="ARBA00000900"/>
    </source>
</evidence>
<dbReference type="GO" id="GO:0031571">
    <property type="term" value="P:mitotic G1 DNA damage checkpoint signaling"/>
    <property type="evidence" value="ECO:0007669"/>
    <property type="project" value="EnsemblFungi"/>
</dbReference>
<dbReference type="SUPFAM" id="SSF57850">
    <property type="entry name" value="RING/U-box"/>
    <property type="match status" value="1"/>
</dbReference>
<accession>A7TGE3</accession>
<dbReference type="GO" id="GO:0008270">
    <property type="term" value="F:zinc ion binding"/>
    <property type="evidence" value="ECO:0007669"/>
    <property type="project" value="UniProtKB-KW"/>
</dbReference>
<dbReference type="STRING" id="436907.A7TGE3"/>
<evidence type="ECO:0000256" key="16">
    <source>
        <dbReference type="SAM" id="MobiDB-lite"/>
    </source>
</evidence>
<dbReference type="Proteomes" id="UP000000267">
    <property type="component" value="Unassembled WGS sequence"/>
</dbReference>
<dbReference type="SMART" id="SM00184">
    <property type="entry name" value="RING"/>
    <property type="match status" value="1"/>
</dbReference>
<dbReference type="PANTHER" id="PTHR23163:SF0">
    <property type="entry name" value="E3 UBIQUITIN-PROTEIN LIGASE BRE1"/>
    <property type="match status" value="1"/>
</dbReference>
<sequence>LAMSSEPAAKKIKLDLSEPDEPLTRNDVIYFQKEALFRKLNLQRTNLESVKTQYELSKKQCNDISIKLGNIMALVVTLARFLIELCETDEEKKVCEQVSEGDETIILQQSDSFIKLLTKYSGLKTTNSIDTSELATNLKNWEKEKTSLINENKQLEEEVEALKEYYQKEIRKYDREDSATVNRIFRKIKEESEEEKKNEITSNDESNGMKKESSSDIKKDNKSTENLGNLEDAQQKLDTEFKITDLQSQIEVLTNTIGSLKDVKSNYENEIKNLKTQLALKVKNEGSQEEVKGLIEKVKHLTNENQILTETNDEFMSRFQQLNHDKEIYTGKLMKEFETAQEALKKHNGSLEKDLVRIRATRDDLLAKMAILEAARSKCDVVEELQSALDIMKKQYENFEKKSTEGSHTSQDALMKELQDLESAFKELSNLTNKKYSEYLNNESVISKLTVEKTKADQKYFAAMRSKDSILIENKNLSKSLSKSNELILQLKESEKLFQQKIENLTKQLELSQNNELRLINSNKTETMKIIELNSQLSNFKKSALQNEEQINKEVSELIDLKSKLQSYETENKTLVLKEQHLVDKCDKLQKSLLSGGGDSSTLAEELENFRSLVYCSLCSKNWKSTAIKTCGHVFCDNCCKGRLASRMRKCPTCNKAFSSNDLLSVHL</sequence>
<dbReference type="KEGG" id="vpo:Kpol_1055p70"/>
<dbReference type="GO" id="GO:0061630">
    <property type="term" value="F:ubiquitin protein ligase activity"/>
    <property type="evidence" value="ECO:0007669"/>
    <property type="project" value="UniProtKB-EC"/>
</dbReference>
<dbReference type="GO" id="GO:0033503">
    <property type="term" value="C:HULC complex"/>
    <property type="evidence" value="ECO:0007669"/>
    <property type="project" value="TreeGrafter"/>
</dbReference>
<evidence type="ECO:0000256" key="9">
    <source>
        <dbReference type="ARBA" id="ARBA00022833"/>
    </source>
</evidence>
<evidence type="ECO:0000256" key="4">
    <source>
        <dbReference type="ARBA" id="ARBA00005555"/>
    </source>
</evidence>
<dbReference type="PROSITE" id="PS50089">
    <property type="entry name" value="ZF_RING_2"/>
    <property type="match status" value="1"/>
</dbReference>
<evidence type="ECO:0000256" key="3">
    <source>
        <dbReference type="ARBA" id="ARBA00004906"/>
    </source>
</evidence>
<dbReference type="GO" id="GO:0016567">
    <property type="term" value="P:protein ubiquitination"/>
    <property type="evidence" value="ECO:0007669"/>
    <property type="project" value="UniProtKB-UniRule"/>
</dbReference>
<dbReference type="GO" id="GO:0097110">
    <property type="term" value="F:scaffold protein binding"/>
    <property type="evidence" value="ECO:0007669"/>
    <property type="project" value="EnsemblFungi"/>
</dbReference>
<proteinExistence type="inferred from homology"/>
<comment type="similarity">
    <text evidence="4 14">Belongs to the BRE1 family.</text>
</comment>
<feature type="coiled-coil region" evidence="15">
    <location>
        <begin position="488"/>
        <end position="515"/>
    </location>
</feature>
<reference evidence="19 20" key="1">
    <citation type="journal article" date="2007" name="Proc. Natl. Acad. Sci. U.S.A.">
        <title>Independent sorting-out of thousands of duplicated gene pairs in two yeast species descended from a whole-genome duplication.</title>
        <authorList>
            <person name="Scannell D.R."/>
            <person name="Frank A.C."/>
            <person name="Conant G.C."/>
            <person name="Byrne K.P."/>
            <person name="Woolfit M."/>
            <person name="Wolfe K.H."/>
        </authorList>
    </citation>
    <scope>NUCLEOTIDE SEQUENCE [LARGE SCALE GENOMIC DNA]</scope>
    <source>
        <strain evidence="20">ATCC 22028 / DSM 70294 / BCRC 21397 / CBS 2163 / NBRC 10782 / NRRL Y-8283 / UCD 57-17</strain>
    </source>
</reference>
<dbReference type="GO" id="GO:0005634">
    <property type="term" value="C:nucleus"/>
    <property type="evidence" value="ECO:0007669"/>
    <property type="project" value="UniProtKB-SubCell"/>
</dbReference>
<feature type="region of interest" description="Disordered" evidence="16">
    <location>
        <begin position="192"/>
        <end position="229"/>
    </location>
</feature>
<dbReference type="GO" id="GO:0000724">
    <property type="term" value="P:double-strand break repair via homologous recombination"/>
    <property type="evidence" value="ECO:0007669"/>
    <property type="project" value="EnsemblFungi"/>
</dbReference>
<keyword evidence="6 14" id="KW-0479">Metal-binding</keyword>
<gene>
    <name evidence="19" type="ORF">Kpol_1055p70</name>
</gene>
<comment type="subcellular location">
    <subcellularLocation>
        <location evidence="2 14">Nucleus</location>
    </subcellularLocation>
</comment>
<dbReference type="CDD" id="cd16499">
    <property type="entry name" value="RING-HC_Bre1-like"/>
    <property type="match status" value="1"/>
</dbReference>
<evidence type="ECO:0000256" key="7">
    <source>
        <dbReference type="ARBA" id="ARBA00022771"/>
    </source>
</evidence>
<dbReference type="GO" id="GO:0000722">
    <property type="term" value="P:telomere maintenance via recombination"/>
    <property type="evidence" value="ECO:0007669"/>
    <property type="project" value="EnsemblFungi"/>
</dbReference>
<feature type="coiled-coil region" evidence="15">
    <location>
        <begin position="131"/>
        <end position="176"/>
    </location>
</feature>
<evidence type="ECO:0000256" key="13">
    <source>
        <dbReference type="PROSITE-ProRule" id="PRU00042"/>
    </source>
</evidence>
<feature type="coiled-coil region" evidence="15">
    <location>
        <begin position="250"/>
        <end position="311"/>
    </location>
</feature>
<feature type="domain" description="RING-type" evidence="17">
    <location>
        <begin position="616"/>
        <end position="655"/>
    </location>
</feature>
<organism evidence="20">
    <name type="scientific">Vanderwaltozyma polyspora (strain ATCC 22028 / DSM 70294 / BCRC 21397 / CBS 2163 / NBRC 10782 / NRRL Y-8283 / UCD 57-17)</name>
    <name type="common">Kluyveromyces polysporus</name>
    <dbReference type="NCBI Taxonomy" id="436907"/>
    <lineage>
        <taxon>Eukaryota</taxon>
        <taxon>Fungi</taxon>
        <taxon>Dikarya</taxon>
        <taxon>Ascomycota</taxon>
        <taxon>Saccharomycotina</taxon>
        <taxon>Saccharomycetes</taxon>
        <taxon>Saccharomycetales</taxon>
        <taxon>Saccharomycetaceae</taxon>
        <taxon>Vanderwaltozyma</taxon>
    </lineage>
</organism>
<dbReference type="InterPro" id="IPR018957">
    <property type="entry name" value="Znf_C3HC4_RING-type"/>
</dbReference>
<dbReference type="GO" id="GO:0000781">
    <property type="term" value="C:chromosome, telomeric region"/>
    <property type="evidence" value="ECO:0007669"/>
    <property type="project" value="GOC"/>
</dbReference>
<evidence type="ECO:0000256" key="12">
    <source>
        <dbReference type="ARBA" id="ARBA00023242"/>
    </source>
</evidence>
<evidence type="ECO:0000256" key="2">
    <source>
        <dbReference type="ARBA" id="ARBA00004123"/>
    </source>
</evidence>
<comment type="catalytic activity">
    <reaction evidence="1 14">
        <text>S-ubiquitinyl-[E2 ubiquitin-conjugating enzyme]-L-cysteine + [acceptor protein]-L-lysine = [E2 ubiquitin-conjugating enzyme]-L-cysteine + N(6)-ubiquitinyl-[acceptor protein]-L-lysine.</text>
        <dbReference type="EC" id="2.3.2.27"/>
    </reaction>
</comment>
<dbReference type="HOGENOM" id="CLU_019713_1_0_1"/>
<evidence type="ECO:0000256" key="5">
    <source>
        <dbReference type="ARBA" id="ARBA00022679"/>
    </source>
</evidence>
<dbReference type="GeneID" id="5547023"/>
<feature type="domain" description="C2H2-type" evidence="18">
    <location>
        <begin position="649"/>
        <end position="668"/>
    </location>
</feature>
<keyword evidence="20" id="KW-1185">Reference proteome</keyword>
<dbReference type="GO" id="GO:0030174">
    <property type="term" value="P:regulation of DNA-templated DNA replication initiation"/>
    <property type="evidence" value="ECO:0007669"/>
    <property type="project" value="EnsemblFungi"/>
</dbReference>
<dbReference type="eggNOG" id="KOG0978">
    <property type="taxonomic scope" value="Eukaryota"/>
</dbReference>
<dbReference type="AlphaFoldDB" id="A7TGE3"/>
<dbReference type="InterPro" id="IPR013083">
    <property type="entry name" value="Znf_RING/FYVE/PHD"/>
</dbReference>
<dbReference type="EMBL" id="DS480386">
    <property type="protein sequence ID" value="EDO18713.1"/>
    <property type="molecule type" value="Genomic_DNA"/>
</dbReference>
<dbReference type="GO" id="GO:0042138">
    <property type="term" value="P:meiotic DNA double-strand break formation"/>
    <property type="evidence" value="ECO:0007669"/>
    <property type="project" value="EnsemblFungi"/>
</dbReference>
<dbReference type="InParanoid" id="A7TGE3"/>
<keyword evidence="7 13" id="KW-0863">Zinc-finger</keyword>
<keyword evidence="8 14" id="KW-0833">Ubl conjugation pathway</keyword>
<dbReference type="UniPathway" id="UPA00143"/>
<protein>
    <recommendedName>
        <fullName evidence="14">E3 ubiquitin protein ligase</fullName>
        <ecNumber evidence="14">2.3.2.27</ecNumber>
    </recommendedName>
</protein>
<dbReference type="Pfam" id="PF00097">
    <property type="entry name" value="zf-C3HC4"/>
    <property type="match status" value="1"/>
</dbReference>
<evidence type="ECO:0000259" key="17">
    <source>
        <dbReference type="PROSITE" id="PS50089"/>
    </source>
</evidence>
<evidence type="ECO:0000256" key="8">
    <source>
        <dbReference type="ARBA" id="ARBA00022786"/>
    </source>
</evidence>
<dbReference type="InterPro" id="IPR001841">
    <property type="entry name" value="Znf_RING"/>
</dbReference>
<feature type="non-terminal residue" evidence="19">
    <location>
        <position position="1"/>
    </location>
</feature>
<dbReference type="GO" id="GO:0042802">
    <property type="term" value="F:identical protein binding"/>
    <property type="evidence" value="ECO:0007669"/>
    <property type="project" value="EnsemblFungi"/>
</dbReference>
<feature type="coiled-coil region" evidence="15">
    <location>
        <begin position="382"/>
        <end position="434"/>
    </location>
</feature>
<dbReference type="PROSITE" id="PS50157">
    <property type="entry name" value="ZINC_FINGER_C2H2_2"/>
    <property type="match status" value="1"/>
</dbReference>
<dbReference type="GO" id="GO:0031573">
    <property type="term" value="P:mitotic intra-S DNA damage checkpoint signaling"/>
    <property type="evidence" value="ECO:0007669"/>
    <property type="project" value="EnsemblFungi"/>
</dbReference>
<dbReference type="OMA" id="YRQMQEY"/>
<dbReference type="GO" id="GO:0006366">
    <property type="term" value="P:transcription by RNA polymerase II"/>
    <property type="evidence" value="ECO:0007669"/>
    <property type="project" value="EnsemblFungi"/>
</dbReference>
<evidence type="ECO:0000259" key="18">
    <source>
        <dbReference type="PROSITE" id="PS50157"/>
    </source>
</evidence>
<dbReference type="EC" id="2.3.2.27" evidence="14"/>
<keyword evidence="10 14" id="KW-0156">Chromatin regulator</keyword>
<dbReference type="InterPro" id="IPR013956">
    <property type="entry name" value="E3_ubiquit_lig_Bre1"/>
</dbReference>
<dbReference type="FunFam" id="3.30.40.10:FF:000414">
    <property type="entry name" value="E3 ubiquitin protein ligase"/>
    <property type="match status" value="1"/>
</dbReference>
<dbReference type="GO" id="GO:0003688">
    <property type="term" value="F:DNA replication origin binding"/>
    <property type="evidence" value="ECO:0007669"/>
    <property type="project" value="EnsemblFungi"/>
</dbReference>
<evidence type="ECO:0000256" key="6">
    <source>
        <dbReference type="ARBA" id="ARBA00022723"/>
    </source>
</evidence>
<evidence type="ECO:0000256" key="10">
    <source>
        <dbReference type="ARBA" id="ARBA00022853"/>
    </source>
</evidence>
<evidence type="ECO:0000313" key="19">
    <source>
        <dbReference type="EMBL" id="EDO18713.1"/>
    </source>
</evidence>
<name>A7TGE3_VANPO</name>
<keyword evidence="12 14" id="KW-0539">Nucleus</keyword>
<dbReference type="FunCoup" id="A7TGE3">
    <property type="interactions" value="973"/>
</dbReference>
<dbReference type="InterPro" id="IPR013087">
    <property type="entry name" value="Znf_C2H2_type"/>
</dbReference>
<feature type="coiled-coil region" evidence="15">
    <location>
        <begin position="551"/>
        <end position="578"/>
    </location>
</feature>
<dbReference type="PANTHER" id="PTHR23163">
    <property type="entry name" value="RING FINGER PROTEIN-RELATED"/>
    <property type="match status" value="1"/>
</dbReference>
<dbReference type="RefSeq" id="XP_001646571.1">
    <property type="nucleotide sequence ID" value="XM_001646521.1"/>
</dbReference>
<comment type="pathway">
    <text evidence="3 14">Protein modification; protein ubiquitination.</text>
</comment>
<evidence type="ECO:0000256" key="15">
    <source>
        <dbReference type="SAM" id="Coils"/>
    </source>
</evidence>
<dbReference type="Gene3D" id="3.30.40.10">
    <property type="entry name" value="Zinc/RING finger domain, C3HC4 (zinc finger)"/>
    <property type="match status" value="1"/>
</dbReference>
<dbReference type="OrthoDB" id="654191at2759"/>